<dbReference type="Gene3D" id="2.70.98.10">
    <property type="match status" value="1"/>
</dbReference>
<keyword evidence="4 5" id="KW-0119">Carbohydrate metabolism</keyword>
<dbReference type="PANTHER" id="PTHR10091">
    <property type="entry name" value="ALDOSE-1-EPIMERASE"/>
    <property type="match status" value="1"/>
</dbReference>
<dbReference type="GO" id="GO:0030246">
    <property type="term" value="F:carbohydrate binding"/>
    <property type="evidence" value="ECO:0007669"/>
    <property type="project" value="InterPro"/>
</dbReference>
<evidence type="ECO:0000256" key="5">
    <source>
        <dbReference type="PIRNR" id="PIRNR005096"/>
    </source>
</evidence>
<comment type="pathway">
    <text evidence="1 5">Carbohydrate metabolism; hexose metabolism.</text>
</comment>
<dbReference type="SUPFAM" id="SSF74650">
    <property type="entry name" value="Galactose mutarotase-like"/>
    <property type="match status" value="1"/>
</dbReference>
<feature type="binding site" evidence="7">
    <location>
        <position position="249"/>
    </location>
    <ligand>
        <name>beta-D-galactose</name>
        <dbReference type="ChEBI" id="CHEBI:27667"/>
    </ligand>
</feature>
<dbReference type="GO" id="GO:0005737">
    <property type="term" value="C:cytoplasm"/>
    <property type="evidence" value="ECO:0007669"/>
    <property type="project" value="TreeGrafter"/>
</dbReference>
<dbReference type="InterPro" id="IPR011013">
    <property type="entry name" value="Gal_mutarotase_sf_dom"/>
</dbReference>
<dbReference type="RefSeq" id="WP_188858555.1">
    <property type="nucleotide sequence ID" value="NZ_BMOS01000026.1"/>
</dbReference>
<keyword evidence="3 5" id="KW-0413">Isomerase</keyword>
<evidence type="ECO:0000313" key="10">
    <source>
        <dbReference type="Proteomes" id="UP000624041"/>
    </source>
</evidence>
<proteinExistence type="inferred from homology"/>
<dbReference type="CDD" id="cd09019">
    <property type="entry name" value="galactose_mutarotase_like"/>
    <property type="match status" value="1"/>
</dbReference>
<name>A0A918D3W0_9BACI</name>
<dbReference type="EMBL" id="BMOS01000026">
    <property type="protein sequence ID" value="GGN63245.1"/>
    <property type="molecule type" value="Genomic_DNA"/>
</dbReference>
<evidence type="ECO:0000256" key="7">
    <source>
        <dbReference type="PIRSR" id="PIRSR005096-2"/>
    </source>
</evidence>
<gene>
    <name evidence="9" type="primary">galM</name>
    <name evidence="9" type="ORF">GCM10007971_29940</name>
</gene>
<evidence type="ECO:0000256" key="1">
    <source>
        <dbReference type="ARBA" id="ARBA00005028"/>
    </source>
</evidence>
<comment type="caution">
    <text evidence="9">The sequence shown here is derived from an EMBL/GenBank/DDBJ whole genome shotgun (WGS) entry which is preliminary data.</text>
</comment>
<dbReference type="InterPro" id="IPR047215">
    <property type="entry name" value="Galactose_mutarotase-like"/>
</dbReference>
<feature type="active site" description="Proton donor" evidence="6">
    <location>
        <position position="179"/>
    </location>
</feature>
<comment type="similarity">
    <text evidence="2 5">Belongs to the aldose epimerase family.</text>
</comment>
<evidence type="ECO:0000256" key="6">
    <source>
        <dbReference type="PIRSR" id="PIRSR005096-1"/>
    </source>
</evidence>
<evidence type="ECO:0000256" key="4">
    <source>
        <dbReference type="ARBA" id="ARBA00023277"/>
    </source>
</evidence>
<sequence length="345" mass="38158">MVTITKEKLNVQTDIPLMKYTVDKGNGYSFSCLNVGAALTSLTMPDKDGNTSNILLSFHDSEDFITDQTYFFGKAIGRVGGRIKNGAFQYNNEHIQLPQNEGNNTLHGGNNGFHSLWWDVSELENGIVFTKKIDPGTDGFPAELAVSISYTWISGNQLQIEFTGENQSEMATLFNPTTHSYFNLNDDKTAGLKNHLLSIPARETVELDKNQIPTGKLLNISDTAYDFNEESNLLEKLESVKQSGASGFDDPYKVTDSEVAVLRHLDNGRRIRIHSDRNGLVFYSLNATESKIIVNDGHALSPHMAVALEPQTLPGAVHHPDFGNIVLDAGDKKTYRIVYELSVDA</sequence>
<dbReference type="InterPro" id="IPR008183">
    <property type="entry name" value="Aldose_1/G6P_1-epimerase"/>
</dbReference>
<dbReference type="Pfam" id="PF01263">
    <property type="entry name" value="Aldose_epim"/>
    <property type="match status" value="1"/>
</dbReference>
<evidence type="ECO:0000256" key="8">
    <source>
        <dbReference type="PIRSR" id="PIRSR005096-3"/>
    </source>
</evidence>
<evidence type="ECO:0000256" key="3">
    <source>
        <dbReference type="ARBA" id="ARBA00023235"/>
    </source>
</evidence>
<dbReference type="InterPro" id="IPR015443">
    <property type="entry name" value="Aldose_1-epimerase"/>
</dbReference>
<dbReference type="PANTHER" id="PTHR10091:SF0">
    <property type="entry name" value="GALACTOSE MUTAROTASE"/>
    <property type="match status" value="1"/>
</dbReference>
<dbReference type="PIRSF" id="PIRSF005096">
    <property type="entry name" value="GALM"/>
    <property type="match status" value="1"/>
</dbReference>
<evidence type="ECO:0000313" key="9">
    <source>
        <dbReference type="EMBL" id="GGN63245.1"/>
    </source>
</evidence>
<dbReference type="GO" id="GO:0006006">
    <property type="term" value="P:glucose metabolic process"/>
    <property type="evidence" value="ECO:0007669"/>
    <property type="project" value="TreeGrafter"/>
</dbReference>
<dbReference type="Proteomes" id="UP000624041">
    <property type="component" value="Unassembled WGS sequence"/>
</dbReference>
<protein>
    <recommendedName>
        <fullName evidence="5">Aldose 1-epimerase</fullName>
        <ecNumber evidence="5">5.1.3.3</ecNumber>
    </recommendedName>
</protein>
<comment type="catalytic activity">
    <reaction evidence="5">
        <text>alpha-D-glucose = beta-D-glucose</text>
        <dbReference type="Rhea" id="RHEA:10264"/>
        <dbReference type="ChEBI" id="CHEBI:15903"/>
        <dbReference type="ChEBI" id="CHEBI:17925"/>
        <dbReference type="EC" id="5.1.3.3"/>
    </reaction>
</comment>
<reference evidence="9" key="2">
    <citation type="submission" date="2020-09" db="EMBL/GenBank/DDBJ databases">
        <authorList>
            <person name="Sun Q."/>
            <person name="Ohkuma M."/>
        </authorList>
    </citation>
    <scope>NUCLEOTIDE SEQUENCE</scope>
    <source>
        <strain evidence="9">JCM 17251</strain>
    </source>
</reference>
<dbReference type="GO" id="GO:0004034">
    <property type="term" value="F:aldose 1-epimerase activity"/>
    <property type="evidence" value="ECO:0007669"/>
    <property type="project" value="UniProtKB-EC"/>
</dbReference>
<evidence type="ECO:0000256" key="2">
    <source>
        <dbReference type="ARBA" id="ARBA00006206"/>
    </source>
</evidence>
<accession>A0A918D3W0</accession>
<dbReference type="EC" id="5.1.3.3" evidence="5"/>
<dbReference type="InterPro" id="IPR014718">
    <property type="entry name" value="GH-type_carb-bd"/>
</dbReference>
<feature type="binding site" evidence="8">
    <location>
        <begin position="179"/>
        <end position="181"/>
    </location>
    <ligand>
        <name>beta-D-galactose</name>
        <dbReference type="ChEBI" id="CHEBI:27667"/>
    </ligand>
</feature>
<dbReference type="GO" id="GO:0033499">
    <property type="term" value="P:galactose catabolic process via UDP-galactose, Leloir pathway"/>
    <property type="evidence" value="ECO:0007669"/>
    <property type="project" value="TreeGrafter"/>
</dbReference>
<reference evidence="9" key="1">
    <citation type="journal article" date="2014" name="Int. J. Syst. Evol. Microbiol.">
        <title>Complete genome sequence of Corynebacterium casei LMG S-19264T (=DSM 44701T), isolated from a smear-ripened cheese.</title>
        <authorList>
            <consortium name="US DOE Joint Genome Institute (JGI-PGF)"/>
            <person name="Walter F."/>
            <person name="Albersmeier A."/>
            <person name="Kalinowski J."/>
            <person name="Ruckert C."/>
        </authorList>
    </citation>
    <scope>NUCLEOTIDE SEQUENCE</scope>
    <source>
        <strain evidence="9">JCM 17251</strain>
    </source>
</reference>
<dbReference type="AlphaFoldDB" id="A0A918D3W0"/>
<organism evidence="9 10">
    <name type="scientific">Oceanobacillus indicireducens</name>
    <dbReference type="NCBI Taxonomy" id="1004261"/>
    <lineage>
        <taxon>Bacteria</taxon>
        <taxon>Bacillati</taxon>
        <taxon>Bacillota</taxon>
        <taxon>Bacilli</taxon>
        <taxon>Bacillales</taxon>
        <taxon>Bacillaceae</taxon>
        <taxon>Oceanobacillus</taxon>
    </lineage>
</organism>
<keyword evidence="10" id="KW-1185">Reference proteome</keyword>
<feature type="active site" description="Proton acceptor" evidence="6">
    <location>
        <position position="309"/>
    </location>
</feature>